<dbReference type="EMBL" id="LR797355">
    <property type="protein sequence ID" value="CAB4204998.1"/>
    <property type="molecule type" value="Genomic_DNA"/>
</dbReference>
<gene>
    <name evidence="1" type="ORF">UFOVP1287_34</name>
    <name evidence="2" type="ORF">UFOVP1408_6</name>
</gene>
<proteinExistence type="predicted"/>
<protein>
    <recommendedName>
        <fullName evidence="3">DUF932 domain-containing protein</fullName>
    </recommendedName>
</protein>
<dbReference type="Pfam" id="PF06067">
    <property type="entry name" value="DUF932"/>
    <property type="match status" value="1"/>
</dbReference>
<evidence type="ECO:0008006" key="3">
    <source>
        <dbReference type="Google" id="ProtNLM"/>
    </source>
</evidence>
<evidence type="ECO:0000313" key="2">
    <source>
        <dbReference type="EMBL" id="CAB4204998.1"/>
    </source>
</evidence>
<dbReference type="InterPro" id="IPR026325">
    <property type="entry name" value="DUF932"/>
</dbReference>
<sequence>MQVISKGKKMRGIGVGFDAPMTAGGLCEIVPAIDCRDAAPTTSSRYAHISTRDVIGGLEVEGWQVVGAGTALTRDPARRRFASHLIRLRHPDLAKGSDGIPELLLRNNHSGGASWEAMGGYFRIICANGLVASDGAIAALRVRHTPTAVRGVIEAAAEIARTMPQVVARIDDWRGRYLSPEARTEFSARALALRWPTDAPCDAPALLAARRPEDQGDDVWRTLNRLQENLLRGCEPTPGWTRPTSAGGKLCAIRAVRAIAPTVTINRGLWALAEHYASA</sequence>
<dbReference type="EMBL" id="LR797239">
    <property type="protein sequence ID" value="CAB4195834.1"/>
    <property type="molecule type" value="Genomic_DNA"/>
</dbReference>
<accession>A0A6J5S7X0</accession>
<organism evidence="2">
    <name type="scientific">uncultured Caudovirales phage</name>
    <dbReference type="NCBI Taxonomy" id="2100421"/>
    <lineage>
        <taxon>Viruses</taxon>
        <taxon>Duplodnaviria</taxon>
        <taxon>Heunggongvirae</taxon>
        <taxon>Uroviricota</taxon>
        <taxon>Caudoviricetes</taxon>
        <taxon>Peduoviridae</taxon>
        <taxon>Maltschvirus</taxon>
        <taxon>Maltschvirus maltsch</taxon>
    </lineage>
</organism>
<evidence type="ECO:0000313" key="1">
    <source>
        <dbReference type="EMBL" id="CAB4195834.1"/>
    </source>
</evidence>
<name>A0A6J5S7X0_9CAUD</name>
<reference evidence="2" key="1">
    <citation type="submission" date="2020-05" db="EMBL/GenBank/DDBJ databases">
        <authorList>
            <person name="Chiriac C."/>
            <person name="Salcher M."/>
            <person name="Ghai R."/>
            <person name="Kavagutti S V."/>
        </authorList>
    </citation>
    <scope>NUCLEOTIDE SEQUENCE</scope>
</reference>